<dbReference type="PROSITE" id="PS00635">
    <property type="entry name" value="PILI_CHAPERONE"/>
    <property type="match status" value="1"/>
</dbReference>
<dbReference type="GO" id="GO:0071555">
    <property type="term" value="P:cell wall organization"/>
    <property type="evidence" value="ECO:0007669"/>
    <property type="project" value="InterPro"/>
</dbReference>
<dbReference type="InterPro" id="IPR001829">
    <property type="entry name" value="Pili_assmbl_chaperone_bac"/>
</dbReference>
<feature type="domain" description="Pili assembly chaperone N-terminal" evidence="10">
    <location>
        <begin position="23"/>
        <end position="146"/>
    </location>
</feature>
<evidence type="ECO:0000256" key="8">
    <source>
        <dbReference type="RuleBase" id="RU003918"/>
    </source>
</evidence>
<comment type="caution">
    <text evidence="12">The sequence shown here is derived from an EMBL/GenBank/DDBJ whole genome shotgun (WGS) entry which is preliminary data.</text>
</comment>
<gene>
    <name evidence="12" type="ORF">QQF32_01110</name>
</gene>
<keyword evidence="13" id="KW-1185">Reference proteome</keyword>
<feature type="domain" description="Pili assembly chaperone C-terminal" evidence="11">
    <location>
        <begin position="173"/>
        <end position="236"/>
    </location>
</feature>
<sequence>MSLIKKFFLLSVLFSASTATIAGVTIAGTRIIFPGNEREVSVRTNNKGKLPALVQVWIDDGKANEDINQVKTPFIITPPVYRVEQGKGQSLRLIYTGMALPQDRESLFWFNLLEIPPVVKSEDKSKNHLDLAFRTRIKIFWRPATLEENSVKTFRRLKWAITSDSKKGTGIQITNPTGYYFSFDTGTFTQNGKKYDMNMDMVAPGATETWYADNGSAAGGNVTQISVKLLNDYGSPVEKMLINQPGKGYVEQQTE</sequence>
<dbReference type="InterPro" id="IPR018046">
    <property type="entry name" value="Pili_assmbl_chaperone_CS"/>
</dbReference>
<dbReference type="Pfam" id="PF02753">
    <property type="entry name" value="PapD_C"/>
    <property type="match status" value="1"/>
</dbReference>
<dbReference type="InterPro" id="IPR016148">
    <property type="entry name" value="Pili_assmbl_chaperone_C"/>
</dbReference>
<evidence type="ECO:0000256" key="2">
    <source>
        <dbReference type="ARBA" id="ARBA00007399"/>
    </source>
</evidence>
<dbReference type="InterPro" id="IPR050643">
    <property type="entry name" value="Periplasmic_pilus_chap"/>
</dbReference>
<name>A0AAP4D101_9ENTR</name>
<evidence type="ECO:0000256" key="6">
    <source>
        <dbReference type="ARBA" id="ARBA00023186"/>
    </source>
</evidence>
<keyword evidence="7" id="KW-0393">Immunoglobulin domain</keyword>
<keyword evidence="5" id="KW-0574">Periplasm</keyword>
<dbReference type="Proteomes" id="UP001223214">
    <property type="component" value="Unassembled WGS sequence"/>
</dbReference>
<evidence type="ECO:0000313" key="13">
    <source>
        <dbReference type="Proteomes" id="UP001223214"/>
    </source>
</evidence>
<feature type="chain" id="PRO_5042928796" evidence="9">
    <location>
        <begin position="22"/>
        <end position="255"/>
    </location>
</feature>
<dbReference type="FunFam" id="2.60.40.10:FF:000458">
    <property type="entry name" value="Molecular chaperone FimC"/>
    <property type="match status" value="1"/>
</dbReference>
<keyword evidence="6 8" id="KW-0143">Chaperone</keyword>
<dbReference type="PANTHER" id="PTHR30251:SF2">
    <property type="entry name" value="FIMBRIAL CHAPERONE YADV-RELATED"/>
    <property type="match status" value="1"/>
</dbReference>
<comment type="similarity">
    <text evidence="2 8">Belongs to the periplasmic pilus chaperone family.</text>
</comment>
<dbReference type="EMBL" id="JASSOM010000002">
    <property type="protein sequence ID" value="MDK9361825.1"/>
    <property type="molecule type" value="Genomic_DNA"/>
</dbReference>
<organism evidence="12 13">
    <name type="scientific">Lelliottia wanjuensis</name>
    <dbReference type="NCBI Taxonomy" id="3050585"/>
    <lineage>
        <taxon>Bacteria</taxon>
        <taxon>Pseudomonadati</taxon>
        <taxon>Pseudomonadota</taxon>
        <taxon>Gammaproteobacteria</taxon>
        <taxon>Enterobacterales</taxon>
        <taxon>Enterobacteriaceae</taxon>
        <taxon>Lelliottia</taxon>
    </lineage>
</organism>
<dbReference type="AlphaFoldDB" id="A0AAP4D101"/>
<dbReference type="InterPro" id="IPR036316">
    <property type="entry name" value="Pili_assmbl_chap_C_dom_sf"/>
</dbReference>
<dbReference type="InterPro" id="IPR013783">
    <property type="entry name" value="Ig-like_fold"/>
</dbReference>
<reference evidence="12 13" key="1">
    <citation type="submission" date="2023-06" db="EMBL/GenBank/DDBJ databases">
        <title>Identification and characterization of antibiotic-resistant Gram-negative bacteria.</title>
        <authorList>
            <person name="Cho G.-S."/>
            <person name="Lee J."/>
            <person name="Tai E."/>
            <person name="Jeong S."/>
            <person name="Kim I."/>
            <person name="Kim B.-E."/>
            <person name="Jeong M.-I."/>
            <person name="Oh K.-K."/>
            <person name="Franz C.M.A.P."/>
        </authorList>
    </citation>
    <scope>NUCLEOTIDE SEQUENCE [LARGE SCALE GENOMIC DNA]</scope>
    <source>
        <strain evidence="12 13">V106_12</strain>
    </source>
</reference>
<evidence type="ECO:0000256" key="9">
    <source>
        <dbReference type="SAM" id="SignalP"/>
    </source>
</evidence>
<evidence type="ECO:0000256" key="5">
    <source>
        <dbReference type="ARBA" id="ARBA00022764"/>
    </source>
</evidence>
<dbReference type="SUPFAM" id="SSF49354">
    <property type="entry name" value="PapD-like"/>
    <property type="match status" value="1"/>
</dbReference>
<evidence type="ECO:0000256" key="3">
    <source>
        <dbReference type="ARBA" id="ARBA00022558"/>
    </source>
</evidence>
<evidence type="ECO:0000259" key="11">
    <source>
        <dbReference type="Pfam" id="PF02753"/>
    </source>
</evidence>
<dbReference type="Gene3D" id="2.60.40.10">
    <property type="entry name" value="Immunoglobulins"/>
    <property type="match status" value="2"/>
</dbReference>
<comment type="subcellular location">
    <subcellularLocation>
        <location evidence="1 8">Periplasm</location>
    </subcellularLocation>
</comment>
<dbReference type="SUPFAM" id="SSF49584">
    <property type="entry name" value="Periplasmic chaperone C-domain"/>
    <property type="match status" value="1"/>
</dbReference>
<evidence type="ECO:0000259" key="10">
    <source>
        <dbReference type="Pfam" id="PF00345"/>
    </source>
</evidence>
<dbReference type="Pfam" id="PF00345">
    <property type="entry name" value="PapD_N"/>
    <property type="match status" value="1"/>
</dbReference>
<dbReference type="InterPro" id="IPR008962">
    <property type="entry name" value="PapD-like_sf"/>
</dbReference>
<protein>
    <submittedName>
        <fullName evidence="12">Fimbria/pilus periplasmic chaperone</fullName>
    </submittedName>
</protein>
<evidence type="ECO:0000313" key="12">
    <source>
        <dbReference type="EMBL" id="MDK9361825.1"/>
    </source>
</evidence>
<evidence type="ECO:0000256" key="1">
    <source>
        <dbReference type="ARBA" id="ARBA00004418"/>
    </source>
</evidence>
<keyword evidence="3" id="KW-1029">Fimbrium biogenesis</keyword>
<accession>A0AAP4D101</accession>
<dbReference type="InterPro" id="IPR016147">
    <property type="entry name" value="Pili_assmbl_chaperone_N"/>
</dbReference>
<keyword evidence="4 9" id="KW-0732">Signal</keyword>
<dbReference type="PRINTS" id="PR00969">
    <property type="entry name" value="CHAPERONPILI"/>
</dbReference>
<proteinExistence type="inferred from homology"/>
<evidence type="ECO:0000256" key="7">
    <source>
        <dbReference type="ARBA" id="ARBA00023319"/>
    </source>
</evidence>
<dbReference type="GO" id="GO:0030288">
    <property type="term" value="C:outer membrane-bounded periplasmic space"/>
    <property type="evidence" value="ECO:0007669"/>
    <property type="project" value="InterPro"/>
</dbReference>
<dbReference type="PANTHER" id="PTHR30251">
    <property type="entry name" value="PILUS ASSEMBLY CHAPERONE"/>
    <property type="match status" value="1"/>
</dbReference>
<evidence type="ECO:0000256" key="4">
    <source>
        <dbReference type="ARBA" id="ARBA00022729"/>
    </source>
</evidence>
<feature type="signal peptide" evidence="9">
    <location>
        <begin position="1"/>
        <end position="21"/>
    </location>
</feature>